<dbReference type="Pfam" id="PF03841">
    <property type="entry name" value="SelA"/>
    <property type="match status" value="1"/>
</dbReference>
<sequence length="441" mass="46880">MRLPPWAIEAIRNGVADVARKASDTETIVRVKAQAAELLRDLPENASRGLDALVKTASETARGAIDQGRESVLRWTERQTDLAVRCLNASGVLLTRRGSGISVSDHVLQLGCDVLRGDCVDNDLKQQLDRSLTRLLDVDGHAVAVATSLDAAIASLSVLAKERKLVMHRSQAIRLPSGTPLPDAFPGLTLTECGGVQTLEPSDFDGIDHACVILADDGIHPVTAIPLKGRDVISIAVLPVATIHQGHESIPSAESLLRSGIDLVVLPGGPLTGGTTAGILAGKKTLIESIQQDSRWNTHAASAGIVAMTVAAMTAPDPSPLSVLIETGEDNLRSRAERMATRLTAEESITSCQITDRSARLVAGARWEFPSRQLNLRHQTLSAERWADQLVKQNPAVLTTIDGENLVIDFRWLPAGEDATLADALGSSETSETAAVPTEGH</sequence>
<dbReference type="GO" id="GO:0004125">
    <property type="term" value="F:L-seryl-tRNA(Sec) selenium transferase activity"/>
    <property type="evidence" value="ECO:0007669"/>
    <property type="project" value="UniProtKB-EC"/>
</dbReference>
<keyword evidence="3" id="KW-0808">Transferase</keyword>
<dbReference type="EMBL" id="CP036432">
    <property type="protein sequence ID" value="QDV87656.1"/>
    <property type="molecule type" value="Genomic_DNA"/>
</dbReference>
<gene>
    <name evidence="3" type="primary">selA</name>
    <name evidence="3" type="ORF">TBK1r_66870</name>
</gene>
<dbReference type="PANTHER" id="PTHR32328">
    <property type="entry name" value="L-SERYL-TRNA(SEC) SELENIUM TRANSFERASE"/>
    <property type="match status" value="1"/>
</dbReference>
<protein>
    <submittedName>
        <fullName evidence="3">L-seryl-tRNA(Sec) selenium transferase</fullName>
        <ecNumber evidence="3">2.9.1.1</ecNumber>
    </submittedName>
</protein>
<keyword evidence="4" id="KW-1185">Reference proteome</keyword>
<evidence type="ECO:0000256" key="2">
    <source>
        <dbReference type="ARBA" id="ARBA00022898"/>
    </source>
</evidence>
<dbReference type="Gene3D" id="3.90.1150.180">
    <property type="match status" value="1"/>
</dbReference>
<dbReference type="EC" id="2.9.1.1" evidence="3"/>
<proteinExistence type="predicted"/>
<dbReference type="SUPFAM" id="SSF53383">
    <property type="entry name" value="PLP-dependent transferases"/>
    <property type="match status" value="1"/>
</dbReference>
<evidence type="ECO:0000256" key="1">
    <source>
        <dbReference type="ARBA" id="ARBA00001933"/>
    </source>
</evidence>
<evidence type="ECO:0000313" key="3">
    <source>
        <dbReference type="EMBL" id="QDV87656.1"/>
    </source>
</evidence>
<reference evidence="3 4" key="1">
    <citation type="submission" date="2019-02" db="EMBL/GenBank/DDBJ databases">
        <title>Deep-cultivation of Planctomycetes and their phenomic and genomic characterization uncovers novel biology.</title>
        <authorList>
            <person name="Wiegand S."/>
            <person name="Jogler M."/>
            <person name="Boedeker C."/>
            <person name="Pinto D."/>
            <person name="Vollmers J."/>
            <person name="Rivas-Marin E."/>
            <person name="Kohn T."/>
            <person name="Peeters S.H."/>
            <person name="Heuer A."/>
            <person name="Rast P."/>
            <person name="Oberbeckmann S."/>
            <person name="Bunk B."/>
            <person name="Jeske O."/>
            <person name="Meyerdierks A."/>
            <person name="Storesund J.E."/>
            <person name="Kallscheuer N."/>
            <person name="Luecker S."/>
            <person name="Lage O.M."/>
            <person name="Pohl T."/>
            <person name="Merkel B.J."/>
            <person name="Hornburger P."/>
            <person name="Mueller R.-W."/>
            <person name="Bruemmer F."/>
            <person name="Labrenz M."/>
            <person name="Spormann A.M."/>
            <person name="Op den Camp H."/>
            <person name="Overmann J."/>
            <person name="Amann R."/>
            <person name="Jetten M.S.M."/>
            <person name="Mascher T."/>
            <person name="Medema M.H."/>
            <person name="Devos D.P."/>
            <person name="Kaster A.-K."/>
            <person name="Ovreas L."/>
            <person name="Rohde M."/>
            <person name="Galperin M.Y."/>
            <person name="Jogler C."/>
        </authorList>
    </citation>
    <scope>NUCLEOTIDE SEQUENCE [LARGE SCALE GENOMIC DNA]</scope>
    <source>
        <strain evidence="3 4">TBK1r</strain>
    </source>
</reference>
<dbReference type="RefSeq" id="WP_145219455.1">
    <property type="nucleotide sequence ID" value="NZ_CP036432.1"/>
</dbReference>
<organism evidence="3 4">
    <name type="scientific">Stieleria magnilauensis</name>
    <dbReference type="NCBI Taxonomy" id="2527963"/>
    <lineage>
        <taxon>Bacteria</taxon>
        <taxon>Pseudomonadati</taxon>
        <taxon>Planctomycetota</taxon>
        <taxon>Planctomycetia</taxon>
        <taxon>Pirellulales</taxon>
        <taxon>Pirellulaceae</taxon>
        <taxon>Stieleria</taxon>
    </lineage>
</organism>
<dbReference type="Proteomes" id="UP000318081">
    <property type="component" value="Chromosome"/>
</dbReference>
<dbReference type="PANTHER" id="PTHR32328:SF0">
    <property type="entry name" value="L-SERYL-TRNA(SEC) SELENIUM TRANSFERASE"/>
    <property type="match status" value="1"/>
</dbReference>
<name>A0ABX5Y0U3_9BACT</name>
<dbReference type="InterPro" id="IPR015424">
    <property type="entry name" value="PyrdxlP-dep_Trfase"/>
</dbReference>
<keyword evidence="2" id="KW-0663">Pyridoxal phosphate</keyword>
<comment type="cofactor">
    <cofactor evidence="1">
        <name>pyridoxal 5'-phosphate</name>
        <dbReference type="ChEBI" id="CHEBI:597326"/>
    </cofactor>
</comment>
<dbReference type="InterPro" id="IPR018319">
    <property type="entry name" value="SelA-like"/>
</dbReference>
<accession>A0ABX5Y0U3</accession>
<evidence type="ECO:0000313" key="4">
    <source>
        <dbReference type="Proteomes" id="UP000318081"/>
    </source>
</evidence>